<dbReference type="AlphaFoldDB" id="T1IP09"/>
<dbReference type="HOGENOM" id="CLU_1062910_0_0_1"/>
<dbReference type="Proteomes" id="UP000014500">
    <property type="component" value="Unassembled WGS sequence"/>
</dbReference>
<evidence type="ECO:0000313" key="2">
    <source>
        <dbReference type="EnsemblMetazoa" id="SMAR002750-PA"/>
    </source>
</evidence>
<feature type="region of interest" description="Disordered" evidence="1">
    <location>
        <begin position="100"/>
        <end position="126"/>
    </location>
</feature>
<organism evidence="2 3">
    <name type="scientific">Strigamia maritima</name>
    <name type="common">European centipede</name>
    <name type="synonym">Geophilus maritimus</name>
    <dbReference type="NCBI Taxonomy" id="126957"/>
    <lineage>
        <taxon>Eukaryota</taxon>
        <taxon>Metazoa</taxon>
        <taxon>Ecdysozoa</taxon>
        <taxon>Arthropoda</taxon>
        <taxon>Myriapoda</taxon>
        <taxon>Chilopoda</taxon>
        <taxon>Pleurostigmophora</taxon>
        <taxon>Geophilomorpha</taxon>
        <taxon>Linotaeniidae</taxon>
        <taxon>Strigamia</taxon>
    </lineage>
</organism>
<name>T1IP09_STRMM</name>
<accession>T1IP09</accession>
<proteinExistence type="predicted"/>
<protein>
    <submittedName>
        <fullName evidence="2">Uncharacterized protein</fullName>
    </submittedName>
</protein>
<reference evidence="3" key="1">
    <citation type="submission" date="2011-05" db="EMBL/GenBank/DDBJ databases">
        <authorList>
            <person name="Richards S.R."/>
            <person name="Qu J."/>
            <person name="Jiang H."/>
            <person name="Jhangiani S.N."/>
            <person name="Agravi P."/>
            <person name="Goodspeed R."/>
            <person name="Gross S."/>
            <person name="Mandapat C."/>
            <person name="Jackson L."/>
            <person name="Mathew T."/>
            <person name="Pu L."/>
            <person name="Thornton R."/>
            <person name="Saada N."/>
            <person name="Wilczek-Boney K.B."/>
            <person name="Lee S."/>
            <person name="Kovar C."/>
            <person name="Wu Y."/>
            <person name="Scherer S.E."/>
            <person name="Worley K.C."/>
            <person name="Muzny D.M."/>
            <person name="Gibbs R."/>
        </authorList>
    </citation>
    <scope>NUCLEOTIDE SEQUENCE</scope>
    <source>
        <strain evidence="3">Brora</strain>
    </source>
</reference>
<dbReference type="EnsemblMetazoa" id="SMAR002750-RA">
    <property type="protein sequence ID" value="SMAR002750-PA"/>
    <property type="gene ID" value="SMAR002750"/>
</dbReference>
<keyword evidence="3" id="KW-1185">Reference proteome</keyword>
<evidence type="ECO:0000313" key="3">
    <source>
        <dbReference type="Proteomes" id="UP000014500"/>
    </source>
</evidence>
<reference evidence="2" key="2">
    <citation type="submission" date="2015-02" db="UniProtKB">
        <authorList>
            <consortium name="EnsemblMetazoa"/>
        </authorList>
    </citation>
    <scope>IDENTIFICATION</scope>
</reference>
<dbReference type="EMBL" id="JH431236">
    <property type="status" value="NOT_ANNOTATED_CDS"/>
    <property type="molecule type" value="Genomic_DNA"/>
</dbReference>
<sequence>MEVIDHKEKCDLLRSYFQRVNPNSIPCTYKSNFEASAIQTLLSSEIIHGNGNVEVTENEITPLSKVEFGPWRTCTPNKSSDKTSVKTHHNDRSKKLSRNIPIQMPNPRKTNFVRPMSDGNSPSSVRTRLTNKTIRGHKSLLDDSVKVSNVPIQFPYQYNDDYKQYIENYRRSYTQCKLLEANQARPAAARIGLRAYDFRCGMRGGGGKAESMPYKQLNSGRAISLKTITLQVPQAAESDFVTSNVSSFVWPKSSPDMNSRLR</sequence>
<evidence type="ECO:0000256" key="1">
    <source>
        <dbReference type="SAM" id="MobiDB-lite"/>
    </source>
</evidence>